<evidence type="ECO:0000313" key="1">
    <source>
        <dbReference type="EMBL" id="BAY55824.1"/>
    </source>
</evidence>
<gene>
    <name evidence="1" type="ORF">NIES2135_26480</name>
</gene>
<evidence type="ECO:0000313" key="2">
    <source>
        <dbReference type="Proteomes" id="UP000217895"/>
    </source>
</evidence>
<dbReference type="Pfam" id="PF22758">
    <property type="entry name" value="Phage_cement"/>
    <property type="match status" value="1"/>
</dbReference>
<dbReference type="Proteomes" id="UP000217895">
    <property type="component" value="Chromosome"/>
</dbReference>
<name>A0A1Z4JGC7_LEPBY</name>
<accession>A0A1Z4JGC7</accession>
<sequence>MPITNYGDLARGYEGQIARSEEWVARTGYNSTNAIIPFGRAVVRGSGSSGTDVAIALPSATGQQFMGIAVKTDVYEKNERTLTTQGDLGYEPKVPMAYLAEGLFYGYVEEAVTPTDTVFFRHTLNSTPGAHERIGRFRNDADTAKCDSTTRLRFLEAAGPGLVLMQVIKG</sequence>
<reference evidence="1 2" key="1">
    <citation type="submission" date="2017-06" db="EMBL/GenBank/DDBJ databases">
        <title>Genome sequencing of cyanobaciteial culture collection at National Institute for Environmental Studies (NIES).</title>
        <authorList>
            <person name="Hirose Y."/>
            <person name="Shimura Y."/>
            <person name="Fujisawa T."/>
            <person name="Nakamura Y."/>
            <person name="Kawachi M."/>
        </authorList>
    </citation>
    <scope>NUCLEOTIDE SEQUENCE [LARGE SCALE GENOMIC DNA]</scope>
    <source>
        <strain evidence="1 2">NIES-2135</strain>
    </source>
</reference>
<dbReference type="AlphaFoldDB" id="A0A1Z4JGC7"/>
<dbReference type="EMBL" id="AP018203">
    <property type="protein sequence ID" value="BAY55824.1"/>
    <property type="molecule type" value="Genomic_DNA"/>
</dbReference>
<organism evidence="1 2">
    <name type="scientific">Leptolyngbya boryana NIES-2135</name>
    <dbReference type="NCBI Taxonomy" id="1973484"/>
    <lineage>
        <taxon>Bacteria</taxon>
        <taxon>Bacillati</taxon>
        <taxon>Cyanobacteriota</taxon>
        <taxon>Cyanophyceae</taxon>
        <taxon>Leptolyngbyales</taxon>
        <taxon>Leptolyngbyaceae</taxon>
        <taxon>Leptolyngbya group</taxon>
        <taxon>Leptolyngbya</taxon>
    </lineage>
</organism>
<proteinExistence type="predicted"/>
<keyword evidence="2" id="KW-1185">Reference proteome</keyword>
<protein>
    <submittedName>
        <fullName evidence="1">Uncharacterized protein</fullName>
    </submittedName>
</protein>
<dbReference type="InterPro" id="IPR054438">
    <property type="entry name" value="Struct_cement_gp24/gp6"/>
</dbReference>